<keyword evidence="1" id="KW-1133">Transmembrane helix</keyword>
<gene>
    <name evidence="2" type="ORF">CDCA_CDCA13G3667</name>
</gene>
<protein>
    <submittedName>
        <fullName evidence="2">Uncharacterized protein</fullName>
    </submittedName>
</protein>
<evidence type="ECO:0000313" key="3">
    <source>
        <dbReference type="Proteomes" id="UP001301350"/>
    </source>
</evidence>
<evidence type="ECO:0000313" key="2">
    <source>
        <dbReference type="EMBL" id="KAK4537642.1"/>
    </source>
</evidence>
<dbReference type="EMBL" id="JANCYW010000013">
    <property type="protein sequence ID" value="KAK4537642.1"/>
    <property type="molecule type" value="Genomic_DNA"/>
</dbReference>
<feature type="transmembrane region" description="Helical" evidence="1">
    <location>
        <begin position="55"/>
        <end position="75"/>
    </location>
</feature>
<keyword evidence="1" id="KW-0472">Membrane</keyword>
<evidence type="ECO:0000256" key="1">
    <source>
        <dbReference type="SAM" id="Phobius"/>
    </source>
</evidence>
<accession>A0AAV9IZ98</accession>
<comment type="caution">
    <text evidence="2">The sequence shown here is derived from an EMBL/GenBank/DDBJ whole genome shotgun (WGS) entry which is preliminary data.</text>
</comment>
<proteinExistence type="predicted"/>
<dbReference type="Proteomes" id="UP001301350">
    <property type="component" value="Unassembled WGS sequence"/>
</dbReference>
<organism evidence="2 3">
    <name type="scientific">Cyanidium caldarium</name>
    <name type="common">Red alga</name>
    <dbReference type="NCBI Taxonomy" id="2771"/>
    <lineage>
        <taxon>Eukaryota</taxon>
        <taxon>Rhodophyta</taxon>
        <taxon>Bangiophyceae</taxon>
        <taxon>Cyanidiales</taxon>
        <taxon>Cyanidiaceae</taxon>
        <taxon>Cyanidium</taxon>
    </lineage>
</organism>
<dbReference type="AlphaFoldDB" id="A0AAV9IZ98"/>
<sequence>MSVDRSVEEKKRKSMGGFVHWLVGGSRERQRARMQQGWPVVIDPVDNLNRVRPRAGVGIAVGCFVGAGYGIVVGLGRPYCFRRDQCLVVPAATPFAQEGLLMGCYCGVALGVGFGPSLARGIGFAAELGDLWQVRLQDLNVSARMGEWPRTAWEGVRDTWARMPLRRMAEQLCRLEWQCRDTRFYIVGRQNERAVRSPDSSSALRRGR</sequence>
<reference evidence="2 3" key="1">
    <citation type="submission" date="2022-07" db="EMBL/GenBank/DDBJ databases">
        <title>Genome-wide signatures of adaptation to extreme environments.</title>
        <authorList>
            <person name="Cho C.H."/>
            <person name="Yoon H.S."/>
        </authorList>
    </citation>
    <scope>NUCLEOTIDE SEQUENCE [LARGE SCALE GENOMIC DNA]</scope>
    <source>
        <strain evidence="2 3">DBV 063 E5</strain>
    </source>
</reference>
<keyword evidence="3" id="KW-1185">Reference proteome</keyword>
<keyword evidence="1" id="KW-0812">Transmembrane</keyword>
<name>A0AAV9IZ98_CYACA</name>